<gene>
    <name evidence="1" type="ORF">BDV36DRAFT_290241</name>
</gene>
<organism evidence="1 2">
    <name type="scientific">Aspergillus pseudocaelatus</name>
    <dbReference type="NCBI Taxonomy" id="1825620"/>
    <lineage>
        <taxon>Eukaryota</taxon>
        <taxon>Fungi</taxon>
        <taxon>Dikarya</taxon>
        <taxon>Ascomycota</taxon>
        <taxon>Pezizomycotina</taxon>
        <taxon>Eurotiomycetes</taxon>
        <taxon>Eurotiomycetidae</taxon>
        <taxon>Eurotiales</taxon>
        <taxon>Aspergillaceae</taxon>
        <taxon>Aspergillus</taxon>
        <taxon>Aspergillus subgen. Circumdati</taxon>
    </lineage>
</organism>
<proteinExistence type="predicted"/>
<dbReference type="EMBL" id="ML735688">
    <property type="protein sequence ID" value="KAE8423559.1"/>
    <property type="molecule type" value="Genomic_DNA"/>
</dbReference>
<protein>
    <submittedName>
        <fullName evidence="1">Uncharacterized protein</fullName>
    </submittedName>
</protein>
<accession>A0ABQ6X2K1</accession>
<dbReference type="Proteomes" id="UP000325395">
    <property type="component" value="Unassembled WGS sequence"/>
</dbReference>
<evidence type="ECO:0000313" key="1">
    <source>
        <dbReference type="EMBL" id="KAE8423559.1"/>
    </source>
</evidence>
<keyword evidence="2" id="KW-1185">Reference proteome</keyword>
<sequence length="129" mass="14806">MQEEMYPTISLPESFDELPDKRQFWPAKPGSHDEGVGMLRILSPSVVANAAKTEIQTGERLCLNWDLKKSDAPGSGRRGFEHHIRWTKPGHSFDDESYFNPQQSSQWEGFRHHNAPDGNWRSILSTVER</sequence>
<reference evidence="1 2" key="1">
    <citation type="submission" date="2019-04" db="EMBL/GenBank/DDBJ databases">
        <authorList>
            <consortium name="DOE Joint Genome Institute"/>
            <person name="Mondo S."/>
            <person name="Kjaerbolling I."/>
            <person name="Vesth T."/>
            <person name="Frisvad J.C."/>
            <person name="Nybo J.L."/>
            <person name="Theobald S."/>
            <person name="Kildgaard S."/>
            <person name="Isbrandt T."/>
            <person name="Kuo A."/>
            <person name="Sato A."/>
            <person name="Lyhne E.K."/>
            <person name="Kogle M.E."/>
            <person name="Wiebenga A."/>
            <person name="Kun R.S."/>
            <person name="Lubbers R.J."/>
            <person name="Makela M.R."/>
            <person name="Barry K."/>
            <person name="Chovatia M."/>
            <person name="Clum A."/>
            <person name="Daum C."/>
            <person name="Haridas S."/>
            <person name="He G."/>
            <person name="LaButti K."/>
            <person name="Lipzen A."/>
            <person name="Riley R."/>
            <person name="Salamov A."/>
            <person name="Simmons B.A."/>
            <person name="Magnuson J.K."/>
            <person name="Henrissat B."/>
            <person name="Mortensen U.H."/>
            <person name="Larsen T.O."/>
            <person name="Devries R.P."/>
            <person name="Grigoriev I.V."/>
            <person name="Machida M."/>
            <person name="Baker S.E."/>
            <person name="Andersen M.R."/>
            <person name="Cantor M.N."/>
            <person name="Hua S.X."/>
        </authorList>
    </citation>
    <scope>NUCLEOTIDE SEQUENCE [LARGE SCALE GENOMIC DNA]</scope>
    <source>
        <strain evidence="1 2">CBS 117616</strain>
    </source>
</reference>
<evidence type="ECO:0000313" key="2">
    <source>
        <dbReference type="Proteomes" id="UP000325395"/>
    </source>
</evidence>
<name>A0ABQ6X2K1_9EURO</name>
<dbReference type="PANTHER" id="PTHR34861:SF9">
    <property type="entry name" value="CYCLASE"/>
    <property type="match status" value="1"/>
</dbReference>
<dbReference type="PANTHER" id="PTHR34861">
    <property type="match status" value="1"/>
</dbReference>